<dbReference type="InterPro" id="IPR011329">
    <property type="entry name" value="Killer_tox_Kp4/SMK"/>
</dbReference>
<gene>
    <name evidence="3" type="ORF">TARUN_3974</name>
</gene>
<dbReference type="SUPFAM" id="SSF55221">
    <property type="entry name" value="Yeast killer toxins"/>
    <property type="match status" value="1"/>
</dbReference>
<dbReference type="Pfam" id="PF09044">
    <property type="entry name" value="Kp4"/>
    <property type="match status" value="1"/>
</dbReference>
<dbReference type="GO" id="GO:0005576">
    <property type="term" value="C:extracellular region"/>
    <property type="evidence" value="ECO:0007669"/>
    <property type="project" value="InterPro"/>
</dbReference>
<accession>A0A395NQG5</accession>
<dbReference type="STRING" id="490622.A0A395NQG5"/>
<evidence type="ECO:0000259" key="2">
    <source>
        <dbReference type="Pfam" id="PF09044"/>
    </source>
</evidence>
<organism evidence="3 4">
    <name type="scientific">Trichoderma arundinaceum</name>
    <dbReference type="NCBI Taxonomy" id="490622"/>
    <lineage>
        <taxon>Eukaryota</taxon>
        <taxon>Fungi</taxon>
        <taxon>Dikarya</taxon>
        <taxon>Ascomycota</taxon>
        <taxon>Pezizomycotina</taxon>
        <taxon>Sordariomycetes</taxon>
        <taxon>Hypocreomycetidae</taxon>
        <taxon>Hypocreales</taxon>
        <taxon>Hypocreaceae</taxon>
        <taxon>Trichoderma</taxon>
    </lineage>
</organism>
<dbReference type="Proteomes" id="UP000266272">
    <property type="component" value="Unassembled WGS sequence"/>
</dbReference>
<feature type="domain" description="Killer toxin Kp4" evidence="2">
    <location>
        <begin position="8"/>
        <end position="136"/>
    </location>
</feature>
<evidence type="ECO:0000256" key="1">
    <source>
        <dbReference type="SAM" id="SignalP"/>
    </source>
</evidence>
<dbReference type="EMBL" id="PXOA01000222">
    <property type="protein sequence ID" value="RFU78259.1"/>
    <property type="molecule type" value="Genomic_DNA"/>
</dbReference>
<protein>
    <recommendedName>
        <fullName evidence="2">Killer toxin Kp4 domain-containing protein</fullName>
    </recommendedName>
</protein>
<dbReference type="OrthoDB" id="4177994at2759"/>
<keyword evidence="4" id="KW-1185">Reference proteome</keyword>
<proteinExistence type="predicted"/>
<feature type="signal peptide" evidence="1">
    <location>
        <begin position="1"/>
        <end position="19"/>
    </location>
</feature>
<keyword evidence="1" id="KW-0732">Signal</keyword>
<feature type="chain" id="PRO_5017227259" description="Killer toxin Kp4 domain-containing protein" evidence="1">
    <location>
        <begin position="20"/>
        <end position="151"/>
    </location>
</feature>
<evidence type="ECO:0000313" key="3">
    <source>
        <dbReference type="EMBL" id="RFU78259.1"/>
    </source>
</evidence>
<dbReference type="AlphaFoldDB" id="A0A395NQG5"/>
<sequence>MHFNSLIALAVAAAQSAAGLGMNCHGDTLCGIAYMSGGRLTQFETIFDNIMDKRIYDNGDDIGCIEVDTVNFQGTTKRAFCAYIQNTEDSVTGATLKSLYKEIVDYGCAICGSVPLHYAKGDDDINHGELTFNMVDSLPDGCKPNVPCSNN</sequence>
<comment type="caution">
    <text evidence="3">The sequence shown here is derived from an EMBL/GenBank/DDBJ whole genome shotgun (WGS) entry which is preliminary data.</text>
</comment>
<dbReference type="Gene3D" id="3.30.430.10">
    <property type="entry name" value="Killer Toxin P4, subunit A"/>
    <property type="match status" value="1"/>
</dbReference>
<dbReference type="InterPro" id="IPR015131">
    <property type="entry name" value="Killer_tox_Kp4"/>
</dbReference>
<name>A0A395NQG5_TRIAR</name>
<evidence type="ECO:0000313" key="4">
    <source>
        <dbReference type="Proteomes" id="UP000266272"/>
    </source>
</evidence>
<reference evidence="3 4" key="1">
    <citation type="journal article" date="2018" name="PLoS Pathog.">
        <title>Evolution of structural diversity of trichothecenes, a family of toxins produced by plant pathogenic and entomopathogenic fungi.</title>
        <authorList>
            <person name="Proctor R.H."/>
            <person name="McCormick S.P."/>
            <person name="Kim H.S."/>
            <person name="Cardoza R.E."/>
            <person name="Stanley A.M."/>
            <person name="Lindo L."/>
            <person name="Kelly A."/>
            <person name="Brown D.W."/>
            <person name="Lee T."/>
            <person name="Vaughan M.M."/>
            <person name="Alexander N.J."/>
            <person name="Busman M."/>
            <person name="Gutierrez S."/>
        </authorList>
    </citation>
    <scope>NUCLEOTIDE SEQUENCE [LARGE SCALE GENOMIC DNA]</scope>
    <source>
        <strain evidence="3 4">IBT 40837</strain>
    </source>
</reference>